<sequence length="97" mass="10539">MEMVTDLQDQYPYSTSQESDINELNQDLICIVATQCWKDQLKVAGGLELKGVQYKALMENPSLVGAANSTMTADAFRRQLSSFMSTVISKGAVSGGL</sequence>
<name>A0A6G1D3K5_9ORYZ</name>
<dbReference type="EMBL" id="SPHZ02000007">
    <property type="protein sequence ID" value="KAF0907298.1"/>
    <property type="molecule type" value="Genomic_DNA"/>
</dbReference>
<keyword evidence="3" id="KW-1185">Reference proteome</keyword>
<accession>A0A6G1D3K5</accession>
<reference evidence="2 3" key="1">
    <citation type="submission" date="2019-11" db="EMBL/GenBank/DDBJ databases">
        <title>Whole genome sequence of Oryza granulata.</title>
        <authorList>
            <person name="Li W."/>
        </authorList>
    </citation>
    <scope>NUCLEOTIDE SEQUENCE [LARGE SCALE GENOMIC DNA]</scope>
    <source>
        <strain evidence="3">cv. Menghai</strain>
        <tissue evidence="2">Leaf</tissue>
    </source>
</reference>
<dbReference type="Proteomes" id="UP000479710">
    <property type="component" value="Unassembled WGS sequence"/>
</dbReference>
<organism evidence="2 3">
    <name type="scientific">Oryza meyeriana var. granulata</name>
    <dbReference type="NCBI Taxonomy" id="110450"/>
    <lineage>
        <taxon>Eukaryota</taxon>
        <taxon>Viridiplantae</taxon>
        <taxon>Streptophyta</taxon>
        <taxon>Embryophyta</taxon>
        <taxon>Tracheophyta</taxon>
        <taxon>Spermatophyta</taxon>
        <taxon>Magnoliopsida</taxon>
        <taxon>Liliopsida</taxon>
        <taxon>Poales</taxon>
        <taxon>Poaceae</taxon>
        <taxon>BOP clade</taxon>
        <taxon>Oryzoideae</taxon>
        <taxon>Oryzeae</taxon>
        <taxon>Oryzinae</taxon>
        <taxon>Oryza</taxon>
        <taxon>Oryza meyeriana</taxon>
    </lineage>
</organism>
<dbReference type="AlphaFoldDB" id="A0A6G1D3K5"/>
<gene>
    <name evidence="1" type="ORF">E2562_015797</name>
    <name evidence="2" type="ORF">E2562_015799</name>
</gene>
<evidence type="ECO:0000313" key="3">
    <source>
        <dbReference type="Proteomes" id="UP000479710"/>
    </source>
</evidence>
<comment type="caution">
    <text evidence="2">The sequence shown here is derived from an EMBL/GenBank/DDBJ whole genome shotgun (WGS) entry which is preliminary data.</text>
</comment>
<evidence type="ECO:0000313" key="1">
    <source>
        <dbReference type="EMBL" id="KAF0907296.1"/>
    </source>
</evidence>
<dbReference type="OrthoDB" id="717302at2759"/>
<protein>
    <submittedName>
        <fullName evidence="2">Uncharacterized protein</fullName>
    </submittedName>
</protein>
<evidence type="ECO:0000313" key="2">
    <source>
        <dbReference type="EMBL" id="KAF0907298.1"/>
    </source>
</evidence>
<proteinExistence type="predicted"/>
<dbReference type="EMBL" id="SPHZ02000007">
    <property type="protein sequence ID" value="KAF0907296.1"/>
    <property type="molecule type" value="Genomic_DNA"/>
</dbReference>